<dbReference type="OrthoDB" id="1495368at2"/>
<sequence length="149" mass="16109">MAYYQCTACRDVEEIDDVIPESCPACGATSVIDLAVQAQQIAKANDAFREAMISGGHPVYQGRVVCTQGVAAKGPEFVTLAQLAVAGFSDFTEDTDPHGDHSMASVTICGETVWFKIDLYDESLCYGADDPLDDANTRRVLTLLFPSEY</sequence>
<proteinExistence type="predicted"/>
<keyword evidence="2" id="KW-1185">Reference proteome</keyword>
<evidence type="ECO:0000313" key="2">
    <source>
        <dbReference type="Proteomes" id="UP000244069"/>
    </source>
</evidence>
<evidence type="ECO:0000313" key="1">
    <source>
        <dbReference type="EMBL" id="PTX36544.1"/>
    </source>
</evidence>
<dbReference type="InterPro" id="IPR022243">
    <property type="entry name" value="DUF3768"/>
</dbReference>
<dbReference type="Pfam" id="PF12599">
    <property type="entry name" value="DUF3768"/>
    <property type="match status" value="1"/>
</dbReference>
<dbReference type="RefSeq" id="WP_107978917.1">
    <property type="nucleotide sequence ID" value="NZ_BMEZ01000056.1"/>
</dbReference>
<reference evidence="1 2" key="1">
    <citation type="submission" date="2018-04" db="EMBL/GenBank/DDBJ databases">
        <title>Genomic Encyclopedia of Archaeal and Bacterial Type Strains, Phase II (KMG-II): from individual species to whole genera.</title>
        <authorList>
            <person name="Goeker M."/>
        </authorList>
    </citation>
    <scope>NUCLEOTIDE SEQUENCE [LARGE SCALE GENOMIC DNA]</scope>
    <source>
        <strain evidence="1 2">DSM 29329</strain>
    </source>
</reference>
<name>A0A2T5ZYA2_9RHOB</name>
<gene>
    <name evidence="1" type="ORF">C8N44_1572</name>
</gene>
<dbReference type="Proteomes" id="UP000244069">
    <property type="component" value="Unassembled WGS sequence"/>
</dbReference>
<dbReference type="EMBL" id="QBKN01000057">
    <property type="protein sequence ID" value="PTX36544.1"/>
    <property type="molecule type" value="Genomic_DNA"/>
</dbReference>
<protein>
    <submittedName>
        <fullName evidence="1">Uncharacterized protein DUF3768</fullName>
    </submittedName>
</protein>
<accession>A0A2T5ZYA2</accession>
<organism evidence="1 2">
    <name type="scientific">Allosediminivita pacifica</name>
    <dbReference type="NCBI Taxonomy" id="1267769"/>
    <lineage>
        <taxon>Bacteria</taxon>
        <taxon>Pseudomonadati</taxon>
        <taxon>Pseudomonadota</taxon>
        <taxon>Alphaproteobacteria</taxon>
        <taxon>Rhodobacterales</taxon>
        <taxon>Paracoccaceae</taxon>
        <taxon>Allosediminivita</taxon>
    </lineage>
</organism>
<comment type="caution">
    <text evidence="1">The sequence shown here is derived from an EMBL/GenBank/DDBJ whole genome shotgun (WGS) entry which is preliminary data.</text>
</comment>
<dbReference type="AlphaFoldDB" id="A0A2T5ZYA2"/>